<organism evidence="1 2">
    <name type="scientific">Opisthorchis viverrini</name>
    <name type="common">Southeast Asian liver fluke</name>
    <dbReference type="NCBI Taxonomy" id="6198"/>
    <lineage>
        <taxon>Eukaryota</taxon>
        <taxon>Metazoa</taxon>
        <taxon>Spiralia</taxon>
        <taxon>Lophotrochozoa</taxon>
        <taxon>Platyhelminthes</taxon>
        <taxon>Trematoda</taxon>
        <taxon>Digenea</taxon>
        <taxon>Opisthorchiida</taxon>
        <taxon>Opisthorchiata</taxon>
        <taxon>Opisthorchiidae</taxon>
        <taxon>Opisthorchis</taxon>
    </lineage>
</organism>
<keyword evidence="2" id="KW-1185">Reference proteome</keyword>
<dbReference type="AlphaFoldDB" id="A0A074Z6L2"/>
<dbReference type="Proteomes" id="UP000054324">
    <property type="component" value="Unassembled WGS sequence"/>
</dbReference>
<dbReference type="OrthoDB" id="8963429at2759"/>
<dbReference type="CTD" id="20324617"/>
<proteinExistence type="predicted"/>
<protein>
    <submittedName>
        <fullName evidence="1">Uncharacterized protein</fullName>
    </submittedName>
</protein>
<accession>A0A074Z6L2</accession>
<gene>
    <name evidence="1" type="ORF">T265_10449</name>
</gene>
<name>A0A074Z6L2_OPIVI</name>
<reference evidence="1 2" key="1">
    <citation type="submission" date="2013-11" db="EMBL/GenBank/DDBJ databases">
        <title>Opisthorchis viverrini - life in the bile duct.</title>
        <authorList>
            <person name="Young N.D."/>
            <person name="Nagarajan N."/>
            <person name="Lin S.J."/>
            <person name="Korhonen P.K."/>
            <person name="Jex A.R."/>
            <person name="Hall R.S."/>
            <person name="Safavi-Hemami H."/>
            <person name="Kaewkong W."/>
            <person name="Bertrand D."/>
            <person name="Gao S."/>
            <person name="Seet Q."/>
            <person name="Wongkham S."/>
            <person name="Teh B.T."/>
            <person name="Wongkham C."/>
            <person name="Intapan P.M."/>
            <person name="Maleewong W."/>
            <person name="Yang X."/>
            <person name="Hu M."/>
            <person name="Wang Z."/>
            <person name="Hofmann A."/>
            <person name="Sternberg P.W."/>
            <person name="Tan P."/>
            <person name="Wang J."/>
            <person name="Gasser R.B."/>
        </authorList>
    </citation>
    <scope>NUCLEOTIDE SEQUENCE [LARGE SCALE GENOMIC DNA]</scope>
</reference>
<evidence type="ECO:0000313" key="1">
    <source>
        <dbReference type="EMBL" id="KER21172.1"/>
    </source>
</evidence>
<sequence length="285" mass="31639">MFCLDSAESSVKTKLLYTGQIALRRNLVSHETLSGTGLHQKQAIEGSPPGKQNQRLSEKLSTVRELHIGIGEHSRKNRPPRNADEYQALLEDSAIAEHALDTGHKTDLENTYPAESLGFDVSRQLNVLHQATSCFSYYDVRNRRRGTGKGVENGLGSIEVTRVGVRSSEGGVVIIWIPLNLTHPLPKLCNIHMPTKIRGNLTEAPERPCGCHLILVVTRLLTSPLLQYEKSPVLSNKGDSDRKRLHTDTLTQQRMISSLKAHLQKALSNEDIHSVRNCSTSSLMK</sequence>
<dbReference type="KEGG" id="ovi:T265_10449"/>
<dbReference type="RefSeq" id="XP_009175088.1">
    <property type="nucleotide sequence ID" value="XM_009176824.1"/>
</dbReference>
<dbReference type="GeneID" id="20324617"/>
<evidence type="ECO:0000313" key="2">
    <source>
        <dbReference type="Proteomes" id="UP000054324"/>
    </source>
</evidence>
<dbReference type="EMBL" id="KL596988">
    <property type="protein sequence ID" value="KER21172.1"/>
    <property type="molecule type" value="Genomic_DNA"/>
</dbReference>